<evidence type="ECO:0000313" key="2">
    <source>
        <dbReference type="EMBL" id="CAL5984309.1"/>
    </source>
</evidence>
<accession>A0AA86UZM4</accession>
<proteinExistence type="predicted"/>
<evidence type="ECO:0000313" key="1">
    <source>
        <dbReference type="EMBL" id="CAI9978625.1"/>
    </source>
</evidence>
<reference evidence="2 3" key="2">
    <citation type="submission" date="2024-07" db="EMBL/GenBank/DDBJ databases">
        <authorList>
            <person name="Akdeniz Z."/>
        </authorList>
    </citation>
    <scope>NUCLEOTIDE SEQUENCE [LARGE SCALE GENOMIC DNA]</scope>
</reference>
<reference evidence="1" key="1">
    <citation type="submission" date="2023-06" db="EMBL/GenBank/DDBJ databases">
        <authorList>
            <person name="Kurt Z."/>
        </authorList>
    </citation>
    <scope>NUCLEOTIDE SEQUENCE</scope>
</reference>
<dbReference type="AlphaFoldDB" id="A0AA86UZM4"/>
<evidence type="ECO:0000313" key="3">
    <source>
        <dbReference type="Proteomes" id="UP001642409"/>
    </source>
</evidence>
<keyword evidence="3" id="KW-1185">Reference proteome</keyword>
<gene>
    <name evidence="1" type="ORF">HINF_LOCUS66270</name>
    <name evidence="2" type="ORF">HINF_LOCUS8035</name>
</gene>
<name>A0AA86UZM4_9EUKA</name>
<dbReference type="EMBL" id="CATOUU010001186">
    <property type="protein sequence ID" value="CAI9978625.1"/>
    <property type="molecule type" value="Genomic_DNA"/>
</dbReference>
<protein>
    <submittedName>
        <fullName evidence="2">Hypothetical_protein</fullName>
    </submittedName>
</protein>
<dbReference type="Proteomes" id="UP001642409">
    <property type="component" value="Unassembled WGS sequence"/>
</dbReference>
<comment type="caution">
    <text evidence="1">The sequence shown here is derived from an EMBL/GenBank/DDBJ whole genome shotgun (WGS) entry which is preliminary data.</text>
</comment>
<organism evidence="1">
    <name type="scientific">Hexamita inflata</name>
    <dbReference type="NCBI Taxonomy" id="28002"/>
    <lineage>
        <taxon>Eukaryota</taxon>
        <taxon>Metamonada</taxon>
        <taxon>Diplomonadida</taxon>
        <taxon>Hexamitidae</taxon>
        <taxon>Hexamitinae</taxon>
        <taxon>Hexamita</taxon>
    </lineage>
</organism>
<sequence>MLCCHQNQIADSSPSGSKYRPSSKSSRLRCVIFWCSGIAENFQMLGKYTQNALLSEFQVKINFSGSSCHLSYSLSLVEWMNMCKFCEWLFHCNKCAIAILDLAFKINIQQLWCKKWYCAVVVYKSKIFAVRKLLDGFK</sequence>
<dbReference type="EMBL" id="CAXDID020000017">
    <property type="protein sequence ID" value="CAL5984309.1"/>
    <property type="molecule type" value="Genomic_DNA"/>
</dbReference>